<comment type="caution">
    <text evidence="2">The sequence shown here is derived from an EMBL/GenBank/DDBJ whole genome shotgun (WGS) entry which is preliminary data.</text>
</comment>
<dbReference type="InterPro" id="IPR031804">
    <property type="entry name" value="DUF4743"/>
</dbReference>
<reference evidence="2 3" key="1">
    <citation type="submission" date="2016-03" db="EMBL/GenBank/DDBJ databases">
        <title>Choanephora cucurbitarum.</title>
        <authorList>
            <person name="Min B."/>
            <person name="Park H."/>
            <person name="Park J.-H."/>
            <person name="Shin H.-D."/>
            <person name="Choi I.-G."/>
        </authorList>
    </citation>
    <scope>NUCLEOTIDE SEQUENCE [LARGE SCALE GENOMIC DNA]</scope>
    <source>
        <strain evidence="2 3">KUS-F28377</strain>
    </source>
</reference>
<gene>
    <name evidence="2" type="ORF">A0J61_05154</name>
</gene>
<dbReference type="EMBL" id="LUGH01000271">
    <property type="protein sequence ID" value="OBZ86801.1"/>
    <property type="molecule type" value="Genomic_DNA"/>
</dbReference>
<dbReference type="GO" id="GO:0044715">
    <property type="term" value="F:8-oxo-dGDP phosphatase activity"/>
    <property type="evidence" value="ECO:0007669"/>
    <property type="project" value="TreeGrafter"/>
</dbReference>
<dbReference type="AlphaFoldDB" id="A0A1C7NCK7"/>
<name>A0A1C7NCK7_9FUNG</name>
<dbReference type="SUPFAM" id="SSF55811">
    <property type="entry name" value="Nudix"/>
    <property type="match status" value="1"/>
</dbReference>
<evidence type="ECO:0000259" key="1">
    <source>
        <dbReference type="PROSITE" id="PS51462"/>
    </source>
</evidence>
<dbReference type="PANTHER" id="PTHR13622">
    <property type="entry name" value="THIAMIN PYROPHOSPHOKINASE"/>
    <property type="match status" value="1"/>
</dbReference>
<dbReference type="Gene3D" id="3.90.79.10">
    <property type="entry name" value="Nucleoside Triphosphate Pyrophosphohydrolase"/>
    <property type="match status" value="1"/>
</dbReference>
<organism evidence="2 3">
    <name type="scientific">Choanephora cucurbitarum</name>
    <dbReference type="NCBI Taxonomy" id="101091"/>
    <lineage>
        <taxon>Eukaryota</taxon>
        <taxon>Fungi</taxon>
        <taxon>Fungi incertae sedis</taxon>
        <taxon>Mucoromycota</taxon>
        <taxon>Mucoromycotina</taxon>
        <taxon>Mucoromycetes</taxon>
        <taxon>Mucorales</taxon>
        <taxon>Mucorineae</taxon>
        <taxon>Choanephoraceae</taxon>
        <taxon>Choanephoroideae</taxon>
        <taxon>Choanephora</taxon>
    </lineage>
</organism>
<dbReference type="InterPro" id="IPR000086">
    <property type="entry name" value="NUDIX_hydrolase_dom"/>
</dbReference>
<dbReference type="CDD" id="cd03676">
    <property type="entry name" value="NUDIX_Tnr3_like"/>
    <property type="match status" value="1"/>
</dbReference>
<proteinExistence type="predicted"/>
<protein>
    <recommendedName>
        <fullName evidence="1">Nudix hydrolase domain-containing protein</fullName>
    </recommendedName>
</protein>
<feature type="domain" description="Nudix hydrolase" evidence="1">
    <location>
        <begin position="138"/>
        <end position="282"/>
    </location>
</feature>
<dbReference type="Pfam" id="PF15916">
    <property type="entry name" value="DUF4743"/>
    <property type="match status" value="1"/>
</dbReference>
<dbReference type="PROSITE" id="PS51462">
    <property type="entry name" value="NUDIX"/>
    <property type="match status" value="1"/>
</dbReference>
<evidence type="ECO:0000313" key="3">
    <source>
        <dbReference type="Proteomes" id="UP000093000"/>
    </source>
</evidence>
<dbReference type="PANTHER" id="PTHR13622:SF8">
    <property type="entry name" value="THIAMIN PYROPHOSPHOKINASE 1"/>
    <property type="match status" value="1"/>
</dbReference>
<sequence>MPVFQSLIEVIQQCDTFPYPNDTSRSSLYHQIVPFRLGPSTLGHLLPEVVSSLKEYNQQQTPSPFVISDQAVEFAEWVQDAADRTAVMEKLMTTWRTNQVWPALAGWRNELYPVYGDPAEPENIAFVMERAATPLFGISTFGVHLNAFTRDKKDGSILMWVAKRSLTKQTWPGLLDNCVAGGISYGYSVRDTIIKECEEEASIPHALACHAKSVNVVTYYSVTSNGLQPETQYIFDLELPDDFSPTPSDGEVDCFYQWPLSKVKETILNDEWKPNCALVAIDFMIRHAYITPDEEPDYIDLGYRLHRTLEFPTPKRSLK</sequence>
<dbReference type="Pfam" id="PF00293">
    <property type="entry name" value="NUDIX"/>
    <property type="match status" value="1"/>
</dbReference>
<evidence type="ECO:0000313" key="2">
    <source>
        <dbReference type="EMBL" id="OBZ86801.1"/>
    </source>
</evidence>
<dbReference type="InterPro" id="IPR015797">
    <property type="entry name" value="NUDIX_hydrolase-like_dom_sf"/>
</dbReference>
<dbReference type="FunFam" id="3.90.79.10:FF:000019">
    <property type="entry name" value="Thiamin pyrophosphokinase, putative"/>
    <property type="match status" value="1"/>
</dbReference>
<dbReference type="OrthoDB" id="10261522at2759"/>
<accession>A0A1C7NCK7</accession>
<keyword evidence="3" id="KW-1185">Reference proteome</keyword>
<dbReference type="Proteomes" id="UP000093000">
    <property type="component" value="Unassembled WGS sequence"/>
</dbReference>
<dbReference type="STRING" id="101091.A0A1C7NCK7"/>
<dbReference type="InParanoid" id="A0A1C7NCK7"/>